<evidence type="ECO:0000313" key="1">
    <source>
        <dbReference type="EMBL" id="KAJ3029679.1"/>
    </source>
</evidence>
<name>A0AAD5WYT2_9FUNG</name>
<protein>
    <submittedName>
        <fullName evidence="1">Uncharacterized protein</fullName>
    </submittedName>
</protein>
<feature type="non-terminal residue" evidence="1">
    <location>
        <position position="318"/>
    </location>
</feature>
<accession>A0AAD5WYT2</accession>
<dbReference type="AlphaFoldDB" id="A0AAD5WYT2"/>
<gene>
    <name evidence="1" type="ORF">HK097_005738</name>
</gene>
<sequence length="318" mass="36293">MALTFLNSPHQHLLTLSNPTSLDRLLIHHGLHQHPIPPTTPDIQIFEALSNNLPTSLPFLRTLIHTHGFVPLAHQTPCWVFRLCQIAELDPPLFATILWKCRGGGWEGDEWKSVNDTVLRRVFSSTHSERMEQTLISYLNRGFILTDDVILSQLRDTTSPTTLQILSSHIPQPKLHNLTLKTLMKTFGPSAPFSRLTAQTLITTFSIPPETISKCLLLPPQTRTPYRTRCYEKEDPVVVWDWVVSFYGPTHDFSRRAFGDLLCWCLDRGSSMWKRNSNSQIVRNVWGFVGGFLERGCEVLPEHMEVVRRMCEEGGEKG</sequence>
<keyword evidence="2" id="KW-1185">Reference proteome</keyword>
<proteinExistence type="predicted"/>
<evidence type="ECO:0000313" key="2">
    <source>
        <dbReference type="Proteomes" id="UP001212841"/>
    </source>
</evidence>
<comment type="caution">
    <text evidence="1">The sequence shown here is derived from an EMBL/GenBank/DDBJ whole genome shotgun (WGS) entry which is preliminary data.</text>
</comment>
<reference evidence="1" key="1">
    <citation type="submission" date="2020-05" db="EMBL/GenBank/DDBJ databases">
        <title>Phylogenomic resolution of chytrid fungi.</title>
        <authorList>
            <person name="Stajich J.E."/>
            <person name="Amses K."/>
            <person name="Simmons R."/>
            <person name="Seto K."/>
            <person name="Myers J."/>
            <person name="Bonds A."/>
            <person name="Quandt C.A."/>
            <person name="Barry K."/>
            <person name="Liu P."/>
            <person name="Grigoriev I."/>
            <person name="Longcore J.E."/>
            <person name="James T.Y."/>
        </authorList>
    </citation>
    <scope>NUCLEOTIDE SEQUENCE</scope>
    <source>
        <strain evidence="1">JEL0318</strain>
    </source>
</reference>
<dbReference type="Proteomes" id="UP001212841">
    <property type="component" value="Unassembled WGS sequence"/>
</dbReference>
<organism evidence="1 2">
    <name type="scientific">Rhizophlyctis rosea</name>
    <dbReference type="NCBI Taxonomy" id="64517"/>
    <lineage>
        <taxon>Eukaryota</taxon>
        <taxon>Fungi</taxon>
        <taxon>Fungi incertae sedis</taxon>
        <taxon>Chytridiomycota</taxon>
        <taxon>Chytridiomycota incertae sedis</taxon>
        <taxon>Chytridiomycetes</taxon>
        <taxon>Rhizophlyctidales</taxon>
        <taxon>Rhizophlyctidaceae</taxon>
        <taxon>Rhizophlyctis</taxon>
    </lineage>
</organism>
<dbReference type="EMBL" id="JADGJD010002690">
    <property type="protein sequence ID" value="KAJ3029679.1"/>
    <property type="molecule type" value="Genomic_DNA"/>
</dbReference>